<evidence type="ECO:0000256" key="2">
    <source>
        <dbReference type="ARBA" id="ARBA00008900"/>
    </source>
</evidence>
<dbReference type="KEGG" id="nva:G3M78_13345"/>
<dbReference type="SUPFAM" id="SSF55620">
    <property type="entry name" value="Tetrahydrobiopterin biosynthesis enzymes-like"/>
    <property type="match status" value="1"/>
</dbReference>
<keyword evidence="5 6" id="KW-0479">Metal-binding</keyword>
<dbReference type="PANTHER" id="PTHR12589">
    <property type="entry name" value="PYRUVOYL TETRAHYDROBIOPTERIN SYNTHASE"/>
    <property type="match status" value="1"/>
</dbReference>
<dbReference type="PIRSF" id="PIRSF006113">
    <property type="entry name" value="PTP_synth"/>
    <property type="match status" value="1"/>
</dbReference>
<gene>
    <name evidence="7" type="ORF">G3M78_13345</name>
</gene>
<evidence type="ECO:0000256" key="3">
    <source>
        <dbReference type="ARBA" id="ARBA00018141"/>
    </source>
</evidence>
<comment type="cofactor">
    <cofactor evidence="5 6">
        <name>Zn(2+)</name>
        <dbReference type="ChEBI" id="CHEBI:29105"/>
    </cofactor>
    <text evidence="5 6">Binds 1 zinc ion per subunit.</text>
</comment>
<dbReference type="GO" id="GO:0070497">
    <property type="term" value="F:6-carboxytetrahydropterin synthase activity"/>
    <property type="evidence" value="ECO:0007669"/>
    <property type="project" value="UniProtKB-EC"/>
</dbReference>
<keyword evidence="5 6" id="KW-0862">Zinc</keyword>
<sequence length="122" mass="14281">MYDVNIKTQFSAAHQLKYFDGKYENLHGHNWTVFVTVTAKELDAIGLGVDFVELKKWTNECIEKLDYKNLNEVEPFTEMNPSAENIARWIFFSLKTTVNNENVTLKRVEVREFEECGAAYYE</sequence>
<dbReference type="Gene3D" id="3.30.479.10">
    <property type="entry name" value="6-pyruvoyl tetrahydropterin synthase/QueD"/>
    <property type="match status" value="1"/>
</dbReference>
<dbReference type="Pfam" id="PF01242">
    <property type="entry name" value="PTPS"/>
    <property type="match status" value="1"/>
</dbReference>
<keyword evidence="5" id="KW-0456">Lyase</keyword>
<dbReference type="EMBL" id="CP048620">
    <property type="protein sequence ID" value="QPJ66324.1"/>
    <property type="molecule type" value="Genomic_DNA"/>
</dbReference>
<feature type="binding site" evidence="6">
    <location>
        <position position="27"/>
    </location>
    <ligand>
        <name>Zn(2+)</name>
        <dbReference type="ChEBI" id="CHEBI:29105"/>
    </ligand>
</feature>
<evidence type="ECO:0000313" key="7">
    <source>
        <dbReference type="EMBL" id="QPJ66324.1"/>
    </source>
</evidence>
<dbReference type="UniPathway" id="UPA00391"/>
<proteinExistence type="inferred from homology"/>
<protein>
    <recommendedName>
        <fullName evidence="3 5">6-carboxy-5,6,7,8-tetrahydropterin synthase</fullName>
        <ecNumber evidence="5">4.-.-.-</ecNumber>
    </recommendedName>
</protein>
<comment type="catalytic activity">
    <reaction evidence="4 5">
        <text>7,8-dihydroneopterin 3'-triphosphate + H2O = 6-carboxy-5,6,7,8-tetrahydropterin + triphosphate + acetaldehyde + 2 H(+)</text>
        <dbReference type="Rhea" id="RHEA:27966"/>
        <dbReference type="ChEBI" id="CHEBI:15343"/>
        <dbReference type="ChEBI" id="CHEBI:15377"/>
        <dbReference type="ChEBI" id="CHEBI:15378"/>
        <dbReference type="ChEBI" id="CHEBI:18036"/>
        <dbReference type="ChEBI" id="CHEBI:58462"/>
        <dbReference type="ChEBI" id="CHEBI:61032"/>
        <dbReference type="EC" id="4.1.2.50"/>
    </reaction>
</comment>
<evidence type="ECO:0000256" key="1">
    <source>
        <dbReference type="ARBA" id="ARBA00005061"/>
    </source>
</evidence>
<accession>A0A7T0C4A3</accession>
<feature type="binding site" evidence="6">
    <location>
        <position position="29"/>
    </location>
    <ligand>
        <name>Zn(2+)</name>
        <dbReference type="ChEBI" id="CHEBI:29105"/>
    </ligand>
</feature>
<dbReference type="GO" id="GO:0008616">
    <property type="term" value="P:tRNA queuosine(34) biosynthetic process"/>
    <property type="evidence" value="ECO:0007669"/>
    <property type="project" value="UniProtKB-KW"/>
</dbReference>
<name>A0A7T0C4A3_9BACT</name>
<dbReference type="InterPro" id="IPR007115">
    <property type="entry name" value="6-PTP_synth/QueD"/>
</dbReference>
<comment type="similarity">
    <text evidence="2 5">Belongs to the PTPS family. QueD subfamily.</text>
</comment>
<evidence type="ECO:0000256" key="4">
    <source>
        <dbReference type="ARBA" id="ARBA00048807"/>
    </source>
</evidence>
<dbReference type="PANTHER" id="PTHR12589:SF8">
    <property type="entry name" value="6-CARBOXY-5,6,7,8-TETRAHYDROPTERIN SYNTHASE"/>
    <property type="match status" value="1"/>
</dbReference>
<dbReference type="AlphaFoldDB" id="A0A7T0C4A3"/>
<evidence type="ECO:0000256" key="5">
    <source>
        <dbReference type="PIRNR" id="PIRNR006113"/>
    </source>
</evidence>
<reference evidence="8" key="1">
    <citation type="submission" date="2020-02" db="EMBL/GenBank/DDBJ databases">
        <title>Genomic and physiological characterization of two novel Nitrospinaceae genera.</title>
        <authorList>
            <person name="Mueller A.J."/>
            <person name="Jung M.-Y."/>
            <person name="Strachan C.R."/>
            <person name="Herbold C.W."/>
            <person name="Kirkegaard R.H."/>
            <person name="Daims H."/>
        </authorList>
    </citation>
    <scope>NUCLEOTIDE SEQUENCE [LARGE SCALE GENOMIC DNA]</scope>
</reference>
<comment type="pathway">
    <text evidence="1 5">Purine metabolism; 7-cyano-7-deazaguanine biosynthesis.</text>
</comment>
<feature type="binding site" evidence="6">
    <location>
        <position position="14"/>
    </location>
    <ligand>
        <name>Zn(2+)</name>
        <dbReference type="ChEBI" id="CHEBI:29105"/>
    </ligand>
</feature>
<dbReference type="Proteomes" id="UP000594464">
    <property type="component" value="Chromosome"/>
</dbReference>
<organism evidence="7 8">
    <name type="scientific">Candidatus Nitrohelix vancouverensis</name>
    <dbReference type="NCBI Taxonomy" id="2705534"/>
    <lineage>
        <taxon>Bacteria</taxon>
        <taxon>Pseudomonadati</taxon>
        <taxon>Nitrospinota/Tectimicrobiota group</taxon>
        <taxon>Nitrospinota</taxon>
        <taxon>Nitrospinia</taxon>
        <taxon>Nitrospinales</taxon>
        <taxon>Nitrospinaceae</taxon>
        <taxon>Candidatus Nitrohelix</taxon>
    </lineage>
</organism>
<dbReference type="GO" id="GO:0046872">
    <property type="term" value="F:metal ion binding"/>
    <property type="evidence" value="ECO:0007669"/>
    <property type="project" value="UniProtKB-KW"/>
</dbReference>
<evidence type="ECO:0000313" key="8">
    <source>
        <dbReference type="Proteomes" id="UP000594464"/>
    </source>
</evidence>
<dbReference type="InterPro" id="IPR038418">
    <property type="entry name" value="6-PTP_synth/QueD_sf"/>
</dbReference>
<evidence type="ECO:0000256" key="6">
    <source>
        <dbReference type="PIRSR" id="PIRSR006113-2"/>
    </source>
</evidence>
<keyword evidence="5" id="KW-0671">Queuosine biosynthesis</keyword>
<dbReference type="EC" id="4.-.-.-" evidence="5"/>